<dbReference type="RefSeq" id="WP_093258984.1">
    <property type="nucleotide sequence ID" value="NZ_FNKK01000002.1"/>
</dbReference>
<proteinExistence type="predicted"/>
<feature type="transmembrane region" description="Helical" evidence="7">
    <location>
        <begin position="178"/>
        <end position="198"/>
    </location>
</feature>
<evidence type="ECO:0000256" key="1">
    <source>
        <dbReference type="ARBA" id="ARBA00004429"/>
    </source>
</evidence>
<evidence type="ECO:0000256" key="6">
    <source>
        <dbReference type="ARBA" id="ARBA00023136"/>
    </source>
</evidence>
<feature type="domain" description="Major facilitator superfamily (MFS) profile" evidence="8">
    <location>
        <begin position="219"/>
        <end position="413"/>
    </location>
</feature>
<keyword evidence="5 7" id="KW-1133">Transmembrane helix</keyword>
<protein>
    <submittedName>
        <fullName evidence="9">Predicted arabinose efflux permease, MFS family</fullName>
    </submittedName>
</protein>
<dbReference type="InterPro" id="IPR010290">
    <property type="entry name" value="TM_effector"/>
</dbReference>
<keyword evidence="10" id="KW-1185">Reference proteome</keyword>
<evidence type="ECO:0000256" key="2">
    <source>
        <dbReference type="ARBA" id="ARBA00022448"/>
    </source>
</evidence>
<dbReference type="PROSITE" id="PS50850">
    <property type="entry name" value="MFS"/>
    <property type="match status" value="1"/>
</dbReference>
<keyword evidence="6 7" id="KW-0472">Membrane</keyword>
<dbReference type="CDD" id="cd06173">
    <property type="entry name" value="MFS_MefA_like"/>
    <property type="match status" value="1"/>
</dbReference>
<dbReference type="GO" id="GO:0005886">
    <property type="term" value="C:plasma membrane"/>
    <property type="evidence" value="ECO:0007669"/>
    <property type="project" value="UniProtKB-SubCell"/>
</dbReference>
<feature type="transmembrane region" description="Helical" evidence="7">
    <location>
        <begin position="263"/>
        <end position="284"/>
    </location>
</feature>
<keyword evidence="4 7" id="KW-0812">Transmembrane</keyword>
<dbReference type="Proteomes" id="UP000217103">
    <property type="component" value="Unassembled WGS sequence"/>
</dbReference>
<gene>
    <name evidence="9" type="ORF">SAMN04489764_2251</name>
</gene>
<comment type="subcellular location">
    <subcellularLocation>
        <location evidence="1">Cell inner membrane</location>
        <topology evidence="1">Multi-pass membrane protein</topology>
    </subcellularLocation>
</comment>
<sequence length="413" mass="43029">MGGSVWRRIAVDVTPLRHPAFRRLWIGQSVSFVGFQLSSVAVAGQIYDITSSSFWVGMLGPASLIPLVIFGLWGGAVADAVDRRRLLLWGSVIAWTATVALLLHAVLRLDDVVLMLAAMAVHATGFAITGPVRGAIIPRLVPVAEVPAANTLNFLSSSVGSVVGPLIAGVVLNSSGYTAAYLIDALLFATGFYAAVRLPSLPPLGATRRPGARAVAEGLRFIAGHPVVLMSFVVDIIAMAFALPRALFPEMAAERFGGSPLAFGWLNASIAIGSALGGLFSGWVSRVSRQGIALTVVIAVWGASVALAGLAGELWLMVVLLAIGGAADLVSAVWRQTILQTYAPDEMRGRLQGVFYVVVAGGPRLGDLRAGFTASAFGVTPAWVGGGLVCAVAVLAAGLAVPSFRRYRPGRRP</sequence>
<dbReference type="STRING" id="35622.SAMN04489764_2251"/>
<dbReference type="GO" id="GO:0022857">
    <property type="term" value="F:transmembrane transporter activity"/>
    <property type="evidence" value="ECO:0007669"/>
    <property type="project" value="InterPro"/>
</dbReference>
<keyword evidence="2" id="KW-0813">Transport</keyword>
<evidence type="ECO:0000256" key="5">
    <source>
        <dbReference type="ARBA" id="ARBA00022989"/>
    </source>
</evidence>
<evidence type="ECO:0000256" key="4">
    <source>
        <dbReference type="ARBA" id="ARBA00022692"/>
    </source>
</evidence>
<dbReference type="OrthoDB" id="5494559at2"/>
<evidence type="ECO:0000313" key="10">
    <source>
        <dbReference type="Proteomes" id="UP000217103"/>
    </source>
</evidence>
<dbReference type="InterPro" id="IPR036259">
    <property type="entry name" value="MFS_trans_sf"/>
</dbReference>
<feature type="transmembrane region" description="Helical" evidence="7">
    <location>
        <begin position="86"/>
        <end position="106"/>
    </location>
</feature>
<organism evidence="9 10">
    <name type="scientific">Thermostaphylospora chromogena</name>
    <dbReference type="NCBI Taxonomy" id="35622"/>
    <lineage>
        <taxon>Bacteria</taxon>
        <taxon>Bacillati</taxon>
        <taxon>Actinomycetota</taxon>
        <taxon>Actinomycetes</taxon>
        <taxon>Streptosporangiales</taxon>
        <taxon>Thermomonosporaceae</taxon>
        <taxon>Thermostaphylospora</taxon>
    </lineage>
</organism>
<dbReference type="Pfam" id="PF05977">
    <property type="entry name" value="MFS_3"/>
    <property type="match status" value="1"/>
</dbReference>
<reference evidence="9 10" key="1">
    <citation type="submission" date="2016-10" db="EMBL/GenBank/DDBJ databases">
        <authorList>
            <person name="de Groot N.N."/>
        </authorList>
    </citation>
    <scope>NUCLEOTIDE SEQUENCE [LARGE SCALE GENOMIC DNA]</scope>
    <source>
        <strain evidence="9 10">DSM 43794</strain>
    </source>
</reference>
<feature type="transmembrane region" description="Helical" evidence="7">
    <location>
        <begin position="24"/>
        <end position="47"/>
    </location>
</feature>
<dbReference type="InterPro" id="IPR020846">
    <property type="entry name" value="MFS_dom"/>
</dbReference>
<feature type="transmembrane region" description="Helical" evidence="7">
    <location>
        <begin position="291"/>
        <end position="308"/>
    </location>
</feature>
<evidence type="ECO:0000259" key="8">
    <source>
        <dbReference type="PROSITE" id="PS50850"/>
    </source>
</evidence>
<evidence type="ECO:0000313" key="9">
    <source>
        <dbReference type="EMBL" id="SDQ82093.1"/>
    </source>
</evidence>
<dbReference type="AlphaFoldDB" id="A0A1H1E0D3"/>
<keyword evidence="3" id="KW-1003">Cell membrane</keyword>
<feature type="transmembrane region" description="Helical" evidence="7">
    <location>
        <begin position="112"/>
        <end position="132"/>
    </location>
</feature>
<dbReference type="PANTHER" id="PTHR23513">
    <property type="entry name" value="INTEGRAL MEMBRANE EFFLUX PROTEIN-RELATED"/>
    <property type="match status" value="1"/>
</dbReference>
<evidence type="ECO:0000256" key="3">
    <source>
        <dbReference type="ARBA" id="ARBA00022475"/>
    </source>
</evidence>
<evidence type="ECO:0000256" key="7">
    <source>
        <dbReference type="SAM" id="Phobius"/>
    </source>
</evidence>
<feature type="transmembrane region" description="Helical" evidence="7">
    <location>
        <begin position="219"/>
        <end position="243"/>
    </location>
</feature>
<accession>A0A1H1E0D3</accession>
<dbReference type="Gene3D" id="1.20.1250.20">
    <property type="entry name" value="MFS general substrate transporter like domains"/>
    <property type="match status" value="1"/>
</dbReference>
<feature type="transmembrane region" description="Helical" evidence="7">
    <location>
        <begin position="53"/>
        <end position="74"/>
    </location>
</feature>
<feature type="transmembrane region" description="Helical" evidence="7">
    <location>
        <begin position="152"/>
        <end position="172"/>
    </location>
</feature>
<feature type="transmembrane region" description="Helical" evidence="7">
    <location>
        <begin position="383"/>
        <end position="404"/>
    </location>
</feature>
<dbReference type="EMBL" id="FNKK01000002">
    <property type="protein sequence ID" value="SDQ82093.1"/>
    <property type="molecule type" value="Genomic_DNA"/>
</dbReference>
<name>A0A1H1E0D3_9ACTN</name>
<dbReference type="SUPFAM" id="SSF103473">
    <property type="entry name" value="MFS general substrate transporter"/>
    <property type="match status" value="1"/>
</dbReference>
<dbReference type="PANTHER" id="PTHR23513:SF9">
    <property type="entry name" value="ENTEROBACTIN EXPORTER ENTS"/>
    <property type="match status" value="1"/>
</dbReference>